<name>A0A0N1KIH9_9GAMM</name>
<gene>
    <name evidence="1" type="ORF">M992_2511</name>
</gene>
<dbReference type="RefSeq" id="WP_053908911.1">
    <property type="nucleotide sequence ID" value="NZ_CAWMUS010000026.1"/>
</dbReference>
<keyword evidence="2" id="KW-1185">Reference proteome</keyword>
<accession>A0A0N1KIH9</accession>
<evidence type="ECO:0000313" key="1">
    <source>
        <dbReference type="EMBL" id="KPD01968.1"/>
    </source>
</evidence>
<dbReference type="EMBL" id="LGAA01000026">
    <property type="protein sequence ID" value="KPD01968.1"/>
    <property type="molecule type" value="Genomic_DNA"/>
</dbReference>
<dbReference type="AlphaFoldDB" id="A0A0N1KIH9"/>
<dbReference type="OrthoDB" id="9904973at2"/>
<proteinExistence type="predicted"/>
<organism evidence="1 2">
    <name type="scientific">Moellerella wisconsensis ATCC 35017</name>
    <dbReference type="NCBI Taxonomy" id="1354267"/>
    <lineage>
        <taxon>Bacteria</taxon>
        <taxon>Pseudomonadati</taxon>
        <taxon>Pseudomonadota</taxon>
        <taxon>Gammaproteobacteria</taxon>
        <taxon>Enterobacterales</taxon>
        <taxon>Morganellaceae</taxon>
        <taxon>Moellerella</taxon>
    </lineage>
</organism>
<protein>
    <submittedName>
        <fullName evidence="1">Uncharacterized protein</fullName>
    </submittedName>
</protein>
<reference evidence="1 2" key="1">
    <citation type="submission" date="2015-07" db="EMBL/GenBank/DDBJ databases">
        <title>ATOL: Assembling a taxonomically balanced genome-scale reconstruction of the evolutionary history of the Enterobacteriaceae.</title>
        <authorList>
            <person name="Plunkett G.III."/>
            <person name="Neeno-Eckwall E.C."/>
            <person name="Glasner J.D."/>
            <person name="Perna N.T."/>
        </authorList>
    </citation>
    <scope>NUCLEOTIDE SEQUENCE [LARGE SCALE GENOMIC DNA]</scope>
    <source>
        <strain evidence="1 2">ATCC 35017</strain>
    </source>
</reference>
<comment type="caution">
    <text evidence="1">The sequence shown here is derived from an EMBL/GenBank/DDBJ whole genome shotgun (WGS) entry which is preliminary data.</text>
</comment>
<dbReference type="Proteomes" id="UP000053226">
    <property type="component" value="Unassembled WGS sequence"/>
</dbReference>
<sequence length="112" mass="12389">MNIVIAEIIAKNFKVGDVITSVIVRDLDNGRVHLNNYSSVLNDLVVWGAVTKQKQRGKIATFKIIGDVSIAINAEIKKRESSKLNSREGAFSRAFPDYLIERFNSLLAGARA</sequence>
<evidence type="ECO:0000313" key="2">
    <source>
        <dbReference type="Proteomes" id="UP000053226"/>
    </source>
</evidence>